<reference evidence="2 3" key="1">
    <citation type="journal article" date="2014" name="PLoS ONE">
        <title>De novo Genome Assembly of the Fungal Plant Pathogen Pyrenophora semeniperda.</title>
        <authorList>
            <person name="Soliai M.M."/>
            <person name="Meyer S.E."/>
            <person name="Udall J.A."/>
            <person name="Elzinga D.E."/>
            <person name="Hermansen R.A."/>
            <person name="Bodily P.M."/>
            <person name="Hart A.A."/>
            <person name="Coleman C.E."/>
        </authorList>
    </citation>
    <scope>NUCLEOTIDE SEQUENCE [LARGE SCALE GENOMIC DNA]</scope>
    <source>
        <strain evidence="2 3">CCB06</strain>
        <tissue evidence="2">Mycelium</tissue>
    </source>
</reference>
<dbReference type="AlphaFoldDB" id="A0A3M7LXN0"/>
<protein>
    <submittedName>
        <fullName evidence="2">Amino acid transporter</fullName>
    </submittedName>
</protein>
<accession>A0A3M7LXN0</accession>
<dbReference type="OrthoDB" id="3900342at2759"/>
<keyword evidence="1" id="KW-0812">Transmembrane</keyword>
<keyword evidence="1" id="KW-1133">Transmembrane helix</keyword>
<keyword evidence="1" id="KW-0472">Membrane</keyword>
<name>A0A3M7LXN0_9PLEO</name>
<keyword evidence="3" id="KW-1185">Reference proteome</keyword>
<gene>
    <name evidence="2" type="ORF">GMOD_00002382</name>
</gene>
<dbReference type="Proteomes" id="UP000265663">
    <property type="component" value="Unassembled WGS sequence"/>
</dbReference>
<evidence type="ECO:0000313" key="3">
    <source>
        <dbReference type="Proteomes" id="UP000265663"/>
    </source>
</evidence>
<evidence type="ECO:0000313" key="2">
    <source>
        <dbReference type="EMBL" id="RMZ66988.1"/>
    </source>
</evidence>
<dbReference type="EMBL" id="KE747809">
    <property type="protein sequence ID" value="RMZ66988.1"/>
    <property type="molecule type" value="Genomic_DNA"/>
</dbReference>
<organism evidence="2 3">
    <name type="scientific">Pyrenophora seminiperda CCB06</name>
    <dbReference type="NCBI Taxonomy" id="1302712"/>
    <lineage>
        <taxon>Eukaryota</taxon>
        <taxon>Fungi</taxon>
        <taxon>Dikarya</taxon>
        <taxon>Ascomycota</taxon>
        <taxon>Pezizomycotina</taxon>
        <taxon>Dothideomycetes</taxon>
        <taxon>Pleosporomycetidae</taxon>
        <taxon>Pleosporales</taxon>
        <taxon>Pleosporineae</taxon>
        <taxon>Pleosporaceae</taxon>
        <taxon>Pyrenophora</taxon>
    </lineage>
</organism>
<proteinExistence type="predicted"/>
<feature type="transmembrane region" description="Helical" evidence="1">
    <location>
        <begin position="59"/>
        <end position="79"/>
    </location>
</feature>
<evidence type="ECO:0000256" key="1">
    <source>
        <dbReference type="SAM" id="Phobius"/>
    </source>
</evidence>
<sequence>MYGVGKICAMASLTANAAELTAYLKSDQQPHSAGTEAAINIAFIAMTTLSHCLGVKAVMWFKITLLLFVCIMMVILNFGGKQRTKVT</sequence>